<dbReference type="AlphaFoldDB" id="A0A376AKT3"/>
<keyword evidence="3" id="KW-1185">Reference proteome</keyword>
<feature type="chain" id="PRO_5016681864" evidence="1">
    <location>
        <begin position="26"/>
        <end position="106"/>
    </location>
</feature>
<name>A0A376AKT3_9HYPH</name>
<evidence type="ECO:0000313" key="3">
    <source>
        <dbReference type="Proteomes" id="UP000254764"/>
    </source>
</evidence>
<dbReference type="RefSeq" id="WP_115671039.1">
    <property type="nucleotide sequence ID" value="NZ_UEYP01000007.1"/>
</dbReference>
<accession>A0A376AKT3</accession>
<feature type="signal peptide" evidence="1">
    <location>
        <begin position="1"/>
        <end position="25"/>
    </location>
</feature>
<dbReference type="Proteomes" id="UP000254764">
    <property type="component" value="Unassembled WGS sequence"/>
</dbReference>
<dbReference type="OrthoDB" id="8378008at2"/>
<evidence type="ECO:0000313" key="2">
    <source>
        <dbReference type="EMBL" id="SSC68436.1"/>
    </source>
</evidence>
<reference evidence="3" key="1">
    <citation type="submission" date="2018-07" db="EMBL/GenBank/DDBJ databases">
        <authorList>
            <person name="Peiro R."/>
            <person name="Begona"/>
            <person name="Cbmso G."/>
            <person name="Lopez M."/>
            <person name="Gonzalez S."/>
        </authorList>
    </citation>
    <scope>NUCLEOTIDE SEQUENCE [LARGE SCALE GENOMIC DNA]</scope>
</reference>
<gene>
    <name evidence="2" type="ORF">RHIZ70_4144</name>
</gene>
<sequence length="106" mass="11082">MKHITGAGLVFKALFLAALASPALAALSGFYDSAEKITTILSSSLVADAVGQAPVESIANTGTRGDGASEWQVRTQECDLTVYLIPVLPEGPGKTTYRLDIPGRCE</sequence>
<keyword evidence="1" id="KW-0732">Signal</keyword>
<organism evidence="2 3">
    <name type="scientific">Ciceribacter selenitireducens ATCC BAA-1503</name>
    <dbReference type="NCBI Taxonomy" id="1336235"/>
    <lineage>
        <taxon>Bacteria</taxon>
        <taxon>Pseudomonadati</taxon>
        <taxon>Pseudomonadota</taxon>
        <taxon>Alphaproteobacteria</taxon>
        <taxon>Hyphomicrobiales</taxon>
        <taxon>Rhizobiaceae</taxon>
        <taxon>Ciceribacter</taxon>
    </lineage>
</organism>
<dbReference type="EMBL" id="UEYP01000007">
    <property type="protein sequence ID" value="SSC68436.1"/>
    <property type="molecule type" value="Genomic_DNA"/>
</dbReference>
<proteinExistence type="predicted"/>
<protein>
    <submittedName>
        <fullName evidence="2">Uncharacterized protein</fullName>
    </submittedName>
</protein>
<evidence type="ECO:0000256" key="1">
    <source>
        <dbReference type="SAM" id="SignalP"/>
    </source>
</evidence>